<name>A0A2S4MAB9_9BURK</name>
<gene>
    <name evidence="1" type="ORF">B0G62_106178</name>
</gene>
<dbReference type="OrthoDB" id="9014431at2"/>
<comment type="caution">
    <text evidence="1">The sequence shown here is derived from an EMBL/GenBank/DDBJ whole genome shotgun (WGS) entry which is preliminary data.</text>
</comment>
<proteinExistence type="predicted"/>
<protein>
    <recommendedName>
        <fullName evidence="3">Nitroreductase</fullName>
    </recommendedName>
</protein>
<evidence type="ECO:0008006" key="3">
    <source>
        <dbReference type="Google" id="ProtNLM"/>
    </source>
</evidence>
<organism evidence="1 2">
    <name type="scientific">Paraburkholderia eburnea</name>
    <dbReference type="NCBI Taxonomy" id="1189126"/>
    <lineage>
        <taxon>Bacteria</taxon>
        <taxon>Pseudomonadati</taxon>
        <taxon>Pseudomonadota</taxon>
        <taxon>Betaproteobacteria</taxon>
        <taxon>Burkholderiales</taxon>
        <taxon>Burkholderiaceae</taxon>
        <taxon>Paraburkholderia</taxon>
    </lineage>
</organism>
<dbReference type="RefSeq" id="WP_103704883.1">
    <property type="nucleotide sequence ID" value="NZ_PQGA01000006.1"/>
</dbReference>
<evidence type="ECO:0000313" key="1">
    <source>
        <dbReference type="EMBL" id="POR51644.1"/>
    </source>
</evidence>
<dbReference type="Proteomes" id="UP000237381">
    <property type="component" value="Unassembled WGS sequence"/>
</dbReference>
<dbReference type="EMBL" id="PQGA01000006">
    <property type="protein sequence ID" value="POR51644.1"/>
    <property type="molecule type" value="Genomic_DNA"/>
</dbReference>
<keyword evidence="2" id="KW-1185">Reference proteome</keyword>
<dbReference type="AlphaFoldDB" id="A0A2S4MAB9"/>
<accession>A0A2S4MAB9</accession>
<evidence type="ECO:0000313" key="2">
    <source>
        <dbReference type="Proteomes" id="UP000237381"/>
    </source>
</evidence>
<reference evidence="1 2" key="1">
    <citation type="submission" date="2018-01" db="EMBL/GenBank/DDBJ databases">
        <title>Genomic Encyclopedia of Type Strains, Phase III (KMG-III): the genomes of soil and plant-associated and newly described type strains.</title>
        <authorList>
            <person name="Whitman W."/>
        </authorList>
    </citation>
    <scope>NUCLEOTIDE SEQUENCE [LARGE SCALE GENOMIC DNA]</scope>
    <source>
        <strain evidence="1 2">JCM 18070</strain>
    </source>
</reference>
<sequence>MKKGKPKLTRLDAERLFEGLPAGDVKVSSRPQNPFETGAFDAVKQVNPVKRADDESRLWKDNLVTLPVGIELPAGYETVSGIREAMARAWRMKWVREGNNEVVAEFPEGWTAVRPQSGPIELRDASGVVRALYGWAEDAEVRILPRYLVESQSNSSNGLGSLVVRDRENNRILERSSIWSAKTGTNHPDWSRLSVWLNSNYPQHLDPLRYWKDCEENRQD</sequence>